<dbReference type="InterPro" id="IPR010001">
    <property type="entry name" value="BofA"/>
</dbReference>
<name>W7Z0I9_9BACL</name>
<proteinExistence type="predicted"/>
<feature type="transmembrane region" description="Helical" evidence="1">
    <location>
        <begin position="64"/>
        <end position="82"/>
    </location>
</feature>
<sequence>MKTIVMGVLVISLILLFFIGIRKKLGFGWITIFGAHLVFAALGLYLVNFSGIMTNVYIPLNPTTIGTVTVLGLPGVALLYALKITLIG</sequence>
<feature type="transmembrane region" description="Helical" evidence="1">
    <location>
        <begin position="6"/>
        <end position="21"/>
    </location>
</feature>
<reference evidence="2 3" key="1">
    <citation type="journal article" date="2014" name="Genome Announc.">
        <title>Draft Genome Sequence of Paenibacillus pini JCM 16418T, Isolated from the Rhizosphere of Pine Tree.</title>
        <authorList>
            <person name="Yuki M."/>
            <person name="Oshima K."/>
            <person name="Suda W."/>
            <person name="Oshida Y."/>
            <person name="Kitamura K."/>
            <person name="Iida Y."/>
            <person name="Hattori M."/>
            <person name="Ohkuma M."/>
        </authorList>
    </citation>
    <scope>NUCLEOTIDE SEQUENCE [LARGE SCALE GENOMIC DNA]</scope>
    <source>
        <strain evidence="2 3">JCM 16418</strain>
    </source>
</reference>
<dbReference type="Pfam" id="PF07441">
    <property type="entry name" value="BofA"/>
    <property type="match status" value="1"/>
</dbReference>
<organism evidence="2 3">
    <name type="scientific">Paenibacillus pini JCM 16418</name>
    <dbReference type="NCBI Taxonomy" id="1236976"/>
    <lineage>
        <taxon>Bacteria</taxon>
        <taxon>Bacillati</taxon>
        <taxon>Bacillota</taxon>
        <taxon>Bacilli</taxon>
        <taxon>Bacillales</taxon>
        <taxon>Paenibacillaceae</taxon>
        <taxon>Paenibacillus</taxon>
    </lineage>
</organism>
<feature type="transmembrane region" description="Helical" evidence="1">
    <location>
        <begin position="33"/>
        <end position="58"/>
    </location>
</feature>
<evidence type="ECO:0008006" key="4">
    <source>
        <dbReference type="Google" id="ProtNLM"/>
    </source>
</evidence>
<dbReference type="Proteomes" id="UP000019364">
    <property type="component" value="Unassembled WGS sequence"/>
</dbReference>
<dbReference type="EMBL" id="BAVZ01000024">
    <property type="protein sequence ID" value="GAF10476.1"/>
    <property type="molecule type" value="Genomic_DNA"/>
</dbReference>
<evidence type="ECO:0000256" key="1">
    <source>
        <dbReference type="SAM" id="Phobius"/>
    </source>
</evidence>
<keyword evidence="3" id="KW-1185">Reference proteome</keyword>
<dbReference type="AlphaFoldDB" id="W7Z0I9"/>
<dbReference type="OrthoDB" id="2659295at2"/>
<keyword evidence="1" id="KW-1133">Transmembrane helix</keyword>
<evidence type="ECO:0000313" key="3">
    <source>
        <dbReference type="Proteomes" id="UP000019364"/>
    </source>
</evidence>
<dbReference type="eggNOG" id="ENOG502ZH8C">
    <property type="taxonomic scope" value="Bacteria"/>
</dbReference>
<keyword evidence="1" id="KW-0812">Transmembrane</keyword>
<evidence type="ECO:0000313" key="2">
    <source>
        <dbReference type="EMBL" id="GAF10476.1"/>
    </source>
</evidence>
<dbReference type="RefSeq" id="WP_036652909.1">
    <property type="nucleotide sequence ID" value="NZ_BAVZ01000024.1"/>
</dbReference>
<accession>W7Z0I9</accession>
<dbReference type="STRING" id="1236976.JCM16418_4683"/>
<comment type="caution">
    <text evidence="2">The sequence shown here is derived from an EMBL/GenBank/DDBJ whole genome shotgun (WGS) entry which is preliminary data.</text>
</comment>
<protein>
    <recommendedName>
        <fullName evidence="4">Inhibitor of pro-sigmaK processing BofA</fullName>
    </recommendedName>
</protein>
<keyword evidence="1" id="KW-0472">Membrane</keyword>
<gene>
    <name evidence="2" type="ORF">JCM16418_4683</name>
</gene>